<evidence type="ECO:0000313" key="2">
    <source>
        <dbReference type="EMBL" id="ATC86851.1"/>
    </source>
</evidence>
<dbReference type="AlphaFoldDB" id="A0A290S766"/>
<accession>A0A290S766</accession>
<dbReference type="OrthoDB" id="8612316at2"/>
<keyword evidence="1" id="KW-1133">Transmembrane helix</keyword>
<dbReference type="KEGG" id="part:PARC_a2352"/>
<gene>
    <name evidence="2" type="ORF">PARC_a2352</name>
</gene>
<reference evidence="2 3" key="1">
    <citation type="journal article" date="2012" name="J. Bacteriol.">
        <title>Genome sequences of type strains of seven species of the marine bacterium Pseudoalteromonas.</title>
        <authorList>
            <person name="Xie B.B."/>
            <person name="Shu Y.L."/>
            <person name="Qin Q.L."/>
            <person name="Rong J.C."/>
            <person name="Zhang X.Y."/>
            <person name="Chen X.L."/>
            <person name="Shi M."/>
            <person name="He H.L."/>
            <person name="Zhou B.C."/>
            <person name="Zhang Y.Z."/>
        </authorList>
    </citation>
    <scope>NUCLEOTIDE SEQUENCE [LARGE SCALE GENOMIC DNA]</scope>
    <source>
        <strain evidence="2 3">A 37-1-2</strain>
    </source>
</reference>
<feature type="transmembrane region" description="Helical" evidence="1">
    <location>
        <begin position="116"/>
        <end position="139"/>
    </location>
</feature>
<keyword evidence="1" id="KW-0812">Transmembrane</keyword>
<proteinExistence type="predicted"/>
<keyword evidence="1" id="KW-0472">Membrane</keyword>
<evidence type="ECO:0000313" key="3">
    <source>
        <dbReference type="Proteomes" id="UP000016505"/>
    </source>
</evidence>
<sequence>MLFKSLLRKIIINIDYSAYSLSELNEAIESIDSHKYPENYKRLKDELAKPSRTEPKAAQRIVIAKKNTKKTSKALLCIVLGLFILLRSYFNYESGVIYKRYNEPAVASLENNPKKFYLFLFFTISAGGFITAYGIHALFSKKEDNDKQT</sequence>
<evidence type="ECO:0000256" key="1">
    <source>
        <dbReference type="SAM" id="Phobius"/>
    </source>
</evidence>
<dbReference type="Proteomes" id="UP000016505">
    <property type="component" value="Chromosome I"/>
</dbReference>
<feature type="transmembrane region" description="Helical" evidence="1">
    <location>
        <begin position="74"/>
        <end position="92"/>
    </location>
</feature>
<dbReference type="RefSeq" id="WP_010554225.1">
    <property type="nucleotide sequence ID" value="NZ_CP011025.1"/>
</dbReference>
<dbReference type="EMBL" id="CP011025">
    <property type="protein sequence ID" value="ATC86851.1"/>
    <property type="molecule type" value="Genomic_DNA"/>
</dbReference>
<protein>
    <submittedName>
        <fullName evidence="2">Uncharacterized protein</fullName>
    </submittedName>
</protein>
<name>A0A290S766_9GAMM</name>
<organism evidence="2 3">
    <name type="scientific">Pseudoalteromonas arctica A 37-1-2</name>
    <dbReference type="NCBI Taxonomy" id="1117313"/>
    <lineage>
        <taxon>Bacteria</taxon>
        <taxon>Pseudomonadati</taxon>
        <taxon>Pseudomonadota</taxon>
        <taxon>Gammaproteobacteria</taxon>
        <taxon>Alteromonadales</taxon>
        <taxon>Pseudoalteromonadaceae</taxon>
        <taxon>Pseudoalteromonas</taxon>
    </lineage>
</organism>